<keyword evidence="1" id="KW-1133">Transmembrane helix</keyword>
<feature type="transmembrane region" description="Helical" evidence="1">
    <location>
        <begin position="98"/>
        <end position="121"/>
    </location>
</feature>
<keyword evidence="1" id="KW-0472">Membrane</keyword>
<organism evidence="2 3">
    <name type="scientific">Candidatus Gottesmanbacteria bacterium GW2011_GWB1_43_11</name>
    <dbReference type="NCBI Taxonomy" id="1618446"/>
    <lineage>
        <taxon>Bacteria</taxon>
        <taxon>Candidatus Gottesmaniibacteriota</taxon>
    </lineage>
</organism>
<gene>
    <name evidence="2" type="ORF">UV61_C0006G0165</name>
</gene>
<feature type="transmembrane region" description="Helical" evidence="1">
    <location>
        <begin position="61"/>
        <end position="86"/>
    </location>
</feature>
<dbReference type="Proteomes" id="UP000034050">
    <property type="component" value="Unassembled WGS sequence"/>
</dbReference>
<proteinExistence type="predicted"/>
<name>A0A0G1CN41_9BACT</name>
<dbReference type="STRING" id="1618446.UV61_C0006G0165"/>
<dbReference type="EMBL" id="LCFD01000006">
    <property type="protein sequence ID" value="KKS86964.1"/>
    <property type="molecule type" value="Genomic_DNA"/>
</dbReference>
<comment type="caution">
    <text evidence="2">The sequence shown here is derived from an EMBL/GenBank/DDBJ whole genome shotgun (WGS) entry which is preliminary data.</text>
</comment>
<reference evidence="2 3" key="1">
    <citation type="journal article" date="2015" name="Nature">
        <title>rRNA introns, odd ribosomes, and small enigmatic genomes across a large radiation of phyla.</title>
        <authorList>
            <person name="Brown C.T."/>
            <person name="Hug L.A."/>
            <person name="Thomas B.C."/>
            <person name="Sharon I."/>
            <person name="Castelle C.J."/>
            <person name="Singh A."/>
            <person name="Wilkins M.J."/>
            <person name="Williams K.H."/>
            <person name="Banfield J.F."/>
        </authorList>
    </citation>
    <scope>NUCLEOTIDE SEQUENCE [LARGE SCALE GENOMIC DNA]</scope>
</reference>
<protein>
    <recommendedName>
        <fullName evidence="4">DUF1648 domain-containing protein</fullName>
    </recommendedName>
</protein>
<keyword evidence="1" id="KW-0812">Transmembrane</keyword>
<accession>A0A0G1CN41</accession>
<evidence type="ECO:0000256" key="1">
    <source>
        <dbReference type="SAM" id="Phobius"/>
    </source>
</evidence>
<evidence type="ECO:0000313" key="3">
    <source>
        <dbReference type="Proteomes" id="UP000034050"/>
    </source>
</evidence>
<evidence type="ECO:0008006" key="4">
    <source>
        <dbReference type="Google" id="ProtNLM"/>
    </source>
</evidence>
<evidence type="ECO:0000313" key="2">
    <source>
        <dbReference type="EMBL" id="KKS86964.1"/>
    </source>
</evidence>
<dbReference type="AlphaFoldDB" id="A0A0G1CN41"/>
<feature type="transmembrane region" description="Helical" evidence="1">
    <location>
        <begin position="21"/>
        <end position="41"/>
    </location>
</feature>
<sequence length="122" mass="14159">MQLTDLKTRLRDFQEDPYFRWSSILSLVILFSSFSFLAWFWRKLPPVMPFYYSLPWGEDQLTNPLSLLLLHFGTLLILGLNVTFAALVKPLSNFYSRLILVTTVVICFLVAVTNIQIILLLT</sequence>